<dbReference type="Proteomes" id="UP000799118">
    <property type="component" value="Unassembled WGS sequence"/>
</dbReference>
<accession>A0A6A4I5P7</accession>
<dbReference type="AlphaFoldDB" id="A0A6A4I5P7"/>
<name>A0A6A4I5P7_9AGAR</name>
<protein>
    <submittedName>
        <fullName evidence="2">Uncharacterized protein</fullName>
    </submittedName>
</protein>
<keyword evidence="1" id="KW-0175">Coiled coil</keyword>
<evidence type="ECO:0000256" key="1">
    <source>
        <dbReference type="SAM" id="Coils"/>
    </source>
</evidence>
<organism evidence="2 3">
    <name type="scientific">Gymnopus androsaceus JB14</name>
    <dbReference type="NCBI Taxonomy" id="1447944"/>
    <lineage>
        <taxon>Eukaryota</taxon>
        <taxon>Fungi</taxon>
        <taxon>Dikarya</taxon>
        <taxon>Basidiomycota</taxon>
        <taxon>Agaricomycotina</taxon>
        <taxon>Agaricomycetes</taxon>
        <taxon>Agaricomycetidae</taxon>
        <taxon>Agaricales</taxon>
        <taxon>Marasmiineae</taxon>
        <taxon>Omphalotaceae</taxon>
        <taxon>Gymnopus</taxon>
    </lineage>
</organism>
<proteinExistence type="predicted"/>
<feature type="non-terminal residue" evidence="2">
    <location>
        <position position="108"/>
    </location>
</feature>
<feature type="coiled-coil region" evidence="1">
    <location>
        <begin position="64"/>
        <end position="91"/>
    </location>
</feature>
<evidence type="ECO:0000313" key="3">
    <source>
        <dbReference type="Proteomes" id="UP000799118"/>
    </source>
</evidence>
<reference evidence="2" key="1">
    <citation type="journal article" date="2019" name="Environ. Microbiol.">
        <title>Fungal ecological strategies reflected in gene transcription - a case study of two litter decomposers.</title>
        <authorList>
            <person name="Barbi F."/>
            <person name="Kohler A."/>
            <person name="Barry K."/>
            <person name="Baskaran P."/>
            <person name="Daum C."/>
            <person name="Fauchery L."/>
            <person name="Ihrmark K."/>
            <person name="Kuo A."/>
            <person name="LaButti K."/>
            <person name="Lipzen A."/>
            <person name="Morin E."/>
            <person name="Grigoriev I.V."/>
            <person name="Henrissat B."/>
            <person name="Lindahl B."/>
            <person name="Martin F."/>
        </authorList>
    </citation>
    <scope>NUCLEOTIDE SEQUENCE</scope>
    <source>
        <strain evidence="2">JB14</strain>
    </source>
</reference>
<dbReference type="OrthoDB" id="3365698at2759"/>
<sequence length="108" mass="12408">MLCEICQKDFPQHAASVVSPPSISTTDLQKLLRSPYSPSAIQLSEIPGIVANIDTENRYCEARILRLQSEMTFLENKQKQLKIRRERYNSLLAPIRRLPTEVLNHVFV</sequence>
<gene>
    <name evidence="2" type="ORF">BT96DRAFT_972959</name>
</gene>
<evidence type="ECO:0000313" key="2">
    <source>
        <dbReference type="EMBL" id="KAE9404738.1"/>
    </source>
</evidence>
<keyword evidence="3" id="KW-1185">Reference proteome</keyword>
<dbReference type="EMBL" id="ML769414">
    <property type="protein sequence ID" value="KAE9404738.1"/>
    <property type="molecule type" value="Genomic_DNA"/>
</dbReference>